<reference evidence="1" key="1">
    <citation type="submission" date="2019-11" db="EMBL/GenBank/DDBJ databases">
        <authorList>
            <person name="Feng L."/>
        </authorList>
    </citation>
    <scope>NUCLEOTIDE SEQUENCE</scope>
    <source>
        <strain evidence="1">CramosumLFYP8</strain>
    </source>
</reference>
<evidence type="ECO:0000313" key="1">
    <source>
        <dbReference type="EMBL" id="VYT98270.1"/>
    </source>
</evidence>
<sequence>MIEEKIRENLLDADCDEIFINEFICMFNKGNYPQMNMMLKKQRFKLLDSIHIEQKKLDCLDYLIVNIRRRAEKNEKLQ</sequence>
<name>A0A6N3B894_9FIRM</name>
<organism evidence="1">
    <name type="scientific">Thomasclavelia ramosa</name>
    <dbReference type="NCBI Taxonomy" id="1547"/>
    <lineage>
        <taxon>Bacteria</taxon>
        <taxon>Bacillati</taxon>
        <taxon>Bacillota</taxon>
        <taxon>Erysipelotrichia</taxon>
        <taxon>Erysipelotrichales</taxon>
        <taxon>Coprobacillaceae</taxon>
        <taxon>Thomasclavelia</taxon>
    </lineage>
</organism>
<dbReference type="AlphaFoldDB" id="A0A6N3B894"/>
<dbReference type="EMBL" id="CACRTL010000027">
    <property type="protein sequence ID" value="VYT98270.1"/>
    <property type="molecule type" value="Genomic_DNA"/>
</dbReference>
<dbReference type="RefSeq" id="WP_118143438.1">
    <property type="nucleotide sequence ID" value="NZ_CACRTL010000027.1"/>
</dbReference>
<protein>
    <submittedName>
        <fullName evidence="1">Uncharacterized protein</fullName>
    </submittedName>
</protein>
<gene>
    <name evidence="1" type="ORF">CRLFYP8_02634</name>
</gene>
<accession>A0A6N3B894</accession>
<proteinExistence type="predicted"/>